<evidence type="ECO:0000256" key="1">
    <source>
        <dbReference type="ARBA" id="ARBA00009922"/>
    </source>
</evidence>
<accession>A0A7W4NR21</accession>
<feature type="domain" description="UvrD-like helicase ATP-binding" evidence="11">
    <location>
        <begin position="87"/>
        <end position="380"/>
    </location>
</feature>
<evidence type="ECO:0000256" key="4">
    <source>
        <dbReference type="ARBA" id="ARBA00022806"/>
    </source>
</evidence>
<dbReference type="GO" id="GO:0003677">
    <property type="term" value="F:DNA binding"/>
    <property type="evidence" value="ECO:0007669"/>
    <property type="project" value="InterPro"/>
</dbReference>
<dbReference type="InterPro" id="IPR014017">
    <property type="entry name" value="DNA_helicase_UvrD-like_C"/>
</dbReference>
<evidence type="ECO:0000259" key="12">
    <source>
        <dbReference type="PROSITE" id="PS51217"/>
    </source>
</evidence>
<comment type="similarity">
    <text evidence="1">Belongs to the helicase family. UvrD subfamily.</text>
</comment>
<keyword evidence="5 10" id="KW-0067">ATP-binding</keyword>
<dbReference type="GO" id="GO:0005524">
    <property type="term" value="F:ATP binding"/>
    <property type="evidence" value="ECO:0007669"/>
    <property type="project" value="UniProtKB-UniRule"/>
</dbReference>
<dbReference type="EMBL" id="JABEQJ010000011">
    <property type="protein sequence ID" value="MBB2160573.1"/>
    <property type="molecule type" value="Genomic_DNA"/>
</dbReference>
<dbReference type="Gene3D" id="1.10.10.160">
    <property type="match status" value="1"/>
</dbReference>
<name>A0A7W4NR21_9PROT</name>
<dbReference type="Pfam" id="PF13361">
    <property type="entry name" value="UvrD_C"/>
    <property type="match status" value="2"/>
</dbReference>
<reference evidence="13 14" key="1">
    <citation type="submission" date="2020-04" db="EMBL/GenBank/DDBJ databases">
        <title>Description of novel Gluconacetobacter.</title>
        <authorList>
            <person name="Sombolestani A."/>
        </authorList>
    </citation>
    <scope>NUCLEOTIDE SEQUENCE [LARGE SCALE GENOMIC DNA]</scope>
    <source>
        <strain evidence="13 14">LMG 19747</strain>
    </source>
</reference>
<evidence type="ECO:0000256" key="5">
    <source>
        <dbReference type="ARBA" id="ARBA00022840"/>
    </source>
</evidence>
<dbReference type="InterPro" id="IPR027417">
    <property type="entry name" value="P-loop_NTPase"/>
</dbReference>
<evidence type="ECO:0000256" key="2">
    <source>
        <dbReference type="ARBA" id="ARBA00022741"/>
    </source>
</evidence>
<comment type="catalytic activity">
    <reaction evidence="7">
        <text>Couples ATP hydrolysis with the unwinding of duplex DNA by translocating in the 3'-5' direction.</text>
        <dbReference type="EC" id="5.6.2.4"/>
    </reaction>
</comment>
<dbReference type="GO" id="GO:0005829">
    <property type="term" value="C:cytosol"/>
    <property type="evidence" value="ECO:0007669"/>
    <property type="project" value="TreeGrafter"/>
</dbReference>
<feature type="domain" description="UvrD-like helicase C-terminal" evidence="12">
    <location>
        <begin position="381"/>
        <end position="644"/>
    </location>
</feature>
<dbReference type="Proteomes" id="UP000589085">
    <property type="component" value="Unassembled WGS sequence"/>
</dbReference>
<sequence>MRACGGTIHPLLPSPGLPNRWTGDYVLYLFLNGTGVNDFRAAPRHLIRAASWRTLWTGIGRRSDFQEGTGPIVGDRYLDRLNDAQRAAVTHGVAQGTTTGAPPLLVIAGAGSGKTSTLAHRVAHLIVNGADPRRILLMTFSRRASAEMARRVGRICAQVLGNRAGPMADALAWTGTFHGIGARIIRAHAEQIGLDPAFSIHDREDSADLMNLTRHELGFSKTESRFPTKNTCLAIYSRAINAEQPLGDVLLKHYPWCAGWQEQLKTLFGAYVAAKQAQNVLDYDDLLLVWAQMMGDPVLAAQIGDTWDHVLVDEYQDTNRLQATILLGMKPDGTGMTVVGDDAQSIYAFRSATVRNILDFPSAFPIPATVLTLDRNYRSTQPILAAANAVIEQASERFAKTLWTDRESEALPRLVCVKDDADQARYIVQRVLEEREQGTALKQQAVLFRASHHSGSLEVELTRHNIPFVKFGGLKFLDSAHVKDVLAMLRFAENPRDRVAGFRVMQLLPGVGPTSARRVLDAMQATPDPLATLAHATPPARAGAGWTGFVAMTQGLRTRTAGWPSEIGLIRHWYEPHLERLHEGAATRLADLRQLEQIAGGYPSRERFLTDLTLDPPDATSDQAGVPRLDEDYLILSTIHSAKGQEWRGVFVLNTVDGCIPSDLGTGETEEIDEERRLLYVAMTRARDSLDLIVPQRFHIHGQHGLGDRHVYAARTRFIGQDMLPLFETRAWPLVPPEDATRQEAARQVRIDMAARLRAMWK</sequence>
<protein>
    <recommendedName>
        <fullName evidence="8">DNA 3'-5' helicase</fullName>
        <ecNumber evidence="8">5.6.2.4</ecNumber>
    </recommendedName>
</protein>
<evidence type="ECO:0000313" key="14">
    <source>
        <dbReference type="Proteomes" id="UP000589085"/>
    </source>
</evidence>
<dbReference type="InterPro" id="IPR013986">
    <property type="entry name" value="DExx_box_DNA_helicase_dom_sf"/>
</dbReference>
<evidence type="ECO:0000256" key="7">
    <source>
        <dbReference type="ARBA" id="ARBA00034617"/>
    </source>
</evidence>
<dbReference type="PANTHER" id="PTHR11070">
    <property type="entry name" value="UVRD / RECB / PCRA DNA HELICASE FAMILY MEMBER"/>
    <property type="match status" value="1"/>
</dbReference>
<dbReference type="AlphaFoldDB" id="A0A7W4NR21"/>
<dbReference type="EC" id="5.6.2.4" evidence="8"/>
<evidence type="ECO:0000256" key="6">
    <source>
        <dbReference type="ARBA" id="ARBA00023235"/>
    </source>
</evidence>
<organism evidence="13 14">
    <name type="scientific">Gluconacetobacter sacchari</name>
    <dbReference type="NCBI Taxonomy" id="92759"/>
    <lineage>
        <taxon>Bacteria</taxon>
        <taxon>Pseudomonadati</taxon>
        <taxon>Pseudomonadota</taxon>
        <taxon>Alphaproteobacteria</taxon>
        <taxon>Acetobacterales</taxon>
        <taxon>Acetobacteraceae</taxon>
        <taxon>Gluconacetobacter</taxon>
    </lineage>
</organism>
<keyword evidence="4 10" id="KW-0347">Helicase</keyword>
<evidence type="ECO:0000256" key="8">
    <source>
        <dbReference type="ARBA" id="ARBA00034808"/>
    </source>
</evidence>
<evidence type="ECO:0000256" key="3">
    <source>
        <dbReference type="ARBA" id="ARBA00022801"/>
    </source>
</evidence>
<evidence type="ECO:0000256" key="9">
    <source>
        <dbReference type="ARBA" id="ARBA00048988"/>
    </source>
</evidence>
<dbReference type="PROSITE" id="PS51198">
    <property type="entry name" value="UVRD_HELICASE_ATP_BIND"/>
    <property type="match status" value="1"/>
</dbReference>
<keyword evidence="6" id="KW-0413">Isomerase</keyword>
<dbReference type="PANTHER" id="PTHR11070:SF3">
    <property type="entry name" value="DNA 3'-5' HELICASE"/>
    <property type="match status" value="1"/>
</dbReference>
<evidence type="ECO:0000256" key="10">
    <source>
        <dbReference type="PROSITE-ProRule" id="PRU00560"/>
    </source>
</evidence>
<dbReference type="InterPro" id="IPR000212">
    <property type="entry name" value="DNA_helicase_UvrD/REP"/>
</dbReference>
<feature type="binding site" evidence="10">
    <location>
        <begin position="108"/>
        <end position="115"/>
    </location>
    <ligand>
        <name>ATP</name>
        <dbReference type="ChEBI" id="CHEBI:30616"/>
    </ligand>
</feature>
<evidence type="ECO:0000313" key="13">
    <source>
        <dbReference type="EMBL" id="MBB2160573.1"/>
    </source>
</evidence>
<dbReference type="Pfam" id="PF00580">
    <property type="entry name" value="UvrD-helicase"/>
    <property type="match status" value="1"/>
</dbReference>
<evidence type="ECO:0000259" key="11">
    <source>
        <dbReference type="PROSITE" id="PS51198"/>
    </source>
</evidence>
<comment type="catalytic activity">
    <reaction evidence="9">
        <text>ATP + H2O = ADP + phosphate + H(+)</text>
        <dbReference type="Rhea" id="RHEA:13065"/>
        <dbReference type="ChEBI" id="CHEBI:15377"/>
        <dbReference type="ChEBI" id="CHEBI:15378"/>
        <dbReference type="ChEBI" id="CHEBI:30616"/>
        <dbReference type="ChEBI" id="CHEBI:43474"/>
        <dbReference type="ChEBI" id="CHEBI:456216"/>
        <dbReference type="EC" id="5.6.2.4"/>
    </reaction>
</comment>
<dbReference type="Gene3D" id="3.40.50.300">
    <property type="entry name" value="P-loop containing nucleotide triphosphate hydrolases"/>
    <property type="match status" value="2"/>
</dbReference>
<dbReference type="PROSITE" id="PS51217">
    <property type="entry name" value="UVRD_HELICASE_CTER"/>
    <property type="match status" value="1"/>
</dbReference>
<dbReference type="GO" id="GO:0043138">
    <property type="term" value="F:3'-5' DNA helicase activity"/>
    <property type="evidence" value="ECO:0007669"/>
    <property type="project" value="UniProtKB-EC"/>
</dbReference>
<keyword evidence="3 10" id="KW-0378">Hydrolase</keyword>
<dbReference type="SUPFAM" id="SSF52540">
    <property type="entry name" value="P-loop containing nucleoside triphosphate hydrolases"/>
    <property type="match status" value="1"/>
</dbReference>
<dbReference type="GO" id="GO:0000725">
    <property type="term" value="P:recombinational repair"/>
    <property type="evidence" value="ECO:0007669"/>
    <property type="project" value="TreeGrafter"/>
</dbReference>
<gene>
    <name evidence="13" type="ORF">HLH48_10355</name>
</gene>
<dbReference type="CDD" id="cd17932">
    <property type="entry name" value="DEXQc_UvrD"/>
    <property type="match status" value="1"/>
</dbReference>
<keyword evidence="2 10" id="KW-0547">Nucleotide-binding</keyword>
<comment type="caution">
    <text evidence="13">The sequence shown here is derived from an EMBL/GenBank/DDBJ whole genome shotgun (WGS) entry which is preliminary data.</text>
</comment>
<dbReference type="Gene3D" id="1.10.486.10">
    <property type="entry name" value="PCRA, domain 4"/>
    <property type="match status" value="1"/>
</dbReference>
<proteinExistence type="inferred from homology"/>
<dbReference type="InterPro" id="IPR014016">
    <property type="entry name" value="UvrD-like_ATP-bd"/>
</dbReference>
<dbReference type="GO" id="GO:0016787">
    <property type="term" value="F:hydrolase activity"/>
    <property type="evidence" value="ECO:0007669"/>
    <property type="project" value="UniProtKB-UniRule"/>
</dbReference>